<comment type="similarity">
    <text evidence="2">Belongs to the IQD family.</text>
</comment>
<reference evidence="3 4" key="1">
    <citation type="journal article" date="2014" name="Agronomy (Basel)">
        <title>A Draft Genome Sequence for Ensete ventricosum, the Drought-Tolerant Tree Against Hunger.</title>
        <authorList>
            <person name="Harrison J."/>
            <person name="Moore K.A."/>
            <person name="Paszkiewicz K."/>
            <person name="Jones T."/>
            <person name="Grant M."/>
            <person name="Ambacheew D."/>
            <person name="Muzemil S."/>
            <person name="Studholme D.J."/>
        </authorList>
    </citation>
    <scope>NUCLEOTIDE SEQUENCE [LARGE SCALE GENOMIC DNA]</scope>
</reference>
<gene>
    <name evidence="3" type="ORF">B296_00019522</name>
</gene>
<dbReference type="PROSITE" id="PS50096">
    <property type="entry name" value="IQ"/>
    <property type="match status" value="1"/>
</dbReference>
<evidence type="ECO:0000313" key="4">
    <source>
        <dbReference type="Proteomes" id="UP000287651"/>
    </source>
</evidence>
<dbReference type="Pfam" id="PF00612">
    <property type="entry name" value="IQ"/>
    <property type="match status" value="2"/>
</dbReference>
<name>A0A427AS71_ENSVE</name>
<protein>
    <submittedName>
        <fullName evidence="3">Uncharacterized protein</fullName>
    </submittedName>
</protein>
<organism evidence="3 4">
    <name type="scientific">Ensete ventricosum</name>
    <name type="common">Abyssinian banana</name>
    <name type="synonym">Musa ensete</name>
    <dbReference type="NCBI Taxonomy" id="4639"/>
    <lineage>
        <taxon>Eukaryota</taxon>
        <taxon>Viridiplantae</taxon>
        <taxon>Streptophyta</taxon>
        <taxon>Embryophyta</taxon>
        <taxon>Tracheophyta</taxon>
        <taxon>Spermatophyta</taxon>
        <taxon>Magnoliopsida</taxon>
        <taxon>Liliopsida</taxon>
        <taxon>Zingiberales</taxon>
        <taxon>Musaceae</taxon>
        <taxon>Ensete</taxon>
    </lineage>
</organism>
<sequence>KTIQGVASKKMEGIVWYMVKTIRNPRKIFVCFRFNVCIYVQSRRVFCALRGIIRLQALIRGHLVRRQAVTTLHCMWGIVKFQALVRGQRVRLSGIGLEVRTKYPQMKSVVSI</sequence>
<feature type="non-terminal residue" evidence="3">
    <location>
        <position position="1"/>
    </location>
</feature>
<keyword evidence="1" id="KW-0112">Calmodulin-binding</keyword>
<dbReference type="GO" id="GO:0005516">
    <property type="term" value="F:calmodulin binding"/>
    <property type="evidence" value="ECO:0007669"/>
    <property type="project" value="UniProtKB-KW"/>
</dbReference>
<dbReference type="InterPro" id="IPR000048">
    <property type="entry name" value="IQ_motif_EF-hand-BS"/>
</dbReference>
<dbReference type="Proteomes" id="UP000287651">
    <property type="component" value="Unassembled WGS sequence"/>
</dbReference>
<dbReference type="AlphaFoldDB" id="A0A427AS71"/>
<evidence type="ECO:0000313" key="3">
    <source>
        <dbReference type="EMBL" id="RRT79070.1"/>
    </source>
</evidence>
<dbReference type="EMBL" id="AMZH03001502">
    <property type="protein sequence ID" value="RRT79070.1"/>
    <property type="molecule type" value="Genomic_DNA"/>
</dbReference>
<evidence type="ECO:0000256" key="1">
    <source>
        <dbReference type="ARBA" id="ARBA00022860"/>
    </source>
</evidence>
<dbReference type="PANTHER" id="PTHR32295:SF281">
    <property type="entry name" value="PROTEIN IQ-DOMAIN 31"/>
    <property type="match status" value="1"/>
</dbReference>
<comment type="caution">
    <text evidence="3">The sequence shown here is derived from an EMBL/GenBank/DDBJ whole genome shotgun (WGS) entry which is preliminary data.</text>
</comment>
<proteinExistence type="inferred from homology"/>
<evidence type="ECO:0000256" key="2">
    <source>
        <dbReference type="ARBA" id="ARBA00024341"/>
    </source>
</evidence>
<dbReference type="PANTHER" id="PTHR32295">
    <property type="entry name" value="IQ-DOMAIN 5-RELATED"/>
    <property type="match status" value="1"/>
</dbReference>
<accession>A0A427AS71</accession>